<evidence type="ECO:0000313" key="3">
    <source>
        <dbReference type="EMBL" id="KAJ4481394.1"/>
    </source>
</evidence>
<organism evidence="3 4">
    <name type="scientific">Lentinula lateritia</name>
    <dbReference type="NCBI Taxonomy" id="40482"/>
    <lineage>
        <taxon>Eukaryota</taxon>
        <taxon>Fungi</taxon>
        <taxon>Dikarya</taxon>
        <taxon>Basidiomycota</taxon>
        <taxon>Agaricomycotina</taxon>
        <taxon>Agaricomycetes</taxon>
        <taxon>Agaricomycetidae</taxon>
        <taxon>Agaricales</taxon>
        <taxon>Marasmiineae</taxon>
        <taxon>Omphalotaceae</taxon>
        <taxon>Lentinula</taxon>
    </lineage>
</organism>
<dbReference type="InterPro" id="IPR000719">
    <property type="entry name" value="Prot_kinase_dom"/>
</dbReference>
<feature type="compositionally biased region" description="Polar residues" evidence="1">
    <location>
        <begin position="10"/>
        <end position="21"/>
    </location>
</feature>
<dbReference type="PROSITE" id="PS50011">
    <property type="entry name" value="PROTEIN_KINASE_DOM"/>
    <property type="match status" value="1"/>
</dbReference>
<feature type="domain" description="Protein kinase" evidence="2">
    <location>
        <begin position="190"/>
        <end position="545"/>
    </location>
</feature>
<evidence type="ECO:0000313" key="4">
    <source>
        <dbReference type="Proteomes" id="UP001150238"/>
    </source>
</evidence>
<dbReference type="SUPFAM" id="SSF56112">
    <property type="entry name" value="Protein kinase-like (PK-like)"/>
    <property type="match status" value="1"/>
</dbReference>
<evidence type="ECO:0000256" key="1">
    <source>
        <dbReference type="SAM" id="MobiDB-lite"/>
    </source>
</evidence>
<protein>
    <recommendedName>
        <fullName evidence="2">Protein kinase domain-containing protein</fullName>
    </recommendedName>
</protein>
<dbReference type="GO" id="GO:0005524">
    <property type="term" value="F:ATP binding"/>
    <property type="evidence" value="ECO:0007669"/>
    <property type="project" value="InterPro"/>
</dbReference>
<feature type="region of interest" description="Disordered" evidence="1">
    <location>
        <begin position="1"/>
        <end position="59"/>
    </location>
</feature>
<dbReference type="PANTHER" id="PTHR38248">
    <property type="entry name" value="FUNK1 6"/>
    <property type="match status" value="1"/>
</dbReference>
<reference evidence="3" key="1">
    <citation type="submission" date="2022-08" db="EMBL/GenBank/DDBJ databases">
        <authorList>
            <consortium name="DOE Joint Genome Institute"/>
            <person name="Min B."/>
            <person name="Riley R."/>
            <person name="Sierra-Patev S."/>
            <person name="Naranjo-Ortiz M."/>
            <person name="Looney B."/>
            <person name="Konkel Z."/>
            <person name="Slot J.C."/>
            <person name="Sakamoto Y."/>
            <person name="Steenwyk J.L."/>
            <person name="Rokas A."/>
            <person name="Carro J."/>
            <person name="Camarero S."/>
            <person name="Ferreira P."/>
            <person name="Molpeceres G."/>
            <person name="Ruiz-Duenas F.J."/>
            <person name="Serrano A."/>
            <person name="Henrissat B."/>
            <person name="Drula E."/>
            <person name="Hughes K.W."/>
            <person name="Mata J.L."/>
            <person name="Ishikawa N.K."/>
            <person name="Vargas-Isla R."/>
            <person name="Ushijima S."/>
            <person name="Smith C.A."/>
            <person name="Ahrendt S."/>
            <person name="Andreopoulos W."/>
            <person name="He G."/>
            <person name="Labutti K."/>
            <person name="Lipzen A."/>
            <person name="Ng V."/>
            <person name="Sandor L."/>
            <person name="Barry K."/>
            <person name="Martinez A.T."/>
            <person name="Xiao Y."/>
            <person name="Gibbons J.G."/>
            <person name="Terashima K."/>
            <person name="Hibbett D.S."/>
            <person name="Grigoriev I.V."/>
        </authorList>
    </citation>
    <scope>NUCLEOTIDE SEQUENCE</scope>
    <source>
        <strain evidence="3">Sp2 HRB7682 ss15</strain>
    </source>
</reference>
<name>A0A9W9AG66_9AGAR</name>
<dbReference type="InterPro" id="IPR040976">
    <property type="entry name" value="Pkinase_fungal"/>
</dbReference>
<dbReference type="PANTHER" id="PTHR38248:SF2">
    <property type="entry name" value="FUNK1 11"/>
    <property type="match status" value="1"/>
</dbReference>
<dbReference type="InterPro" id="IPR008266">
    <property type="entry name" value="Tyr_kinase_AS"/>
</dbReference>
<reference evidence="3" key="2">
    <citation type="journal article" date="2023" name="Proc. Natl. Acad. Sci. U.S.A.">
        <title>A global phylogenomic analysis of the shiitake genus Lentinula.</title>
        <authorList>
            <person name="Sierra-Patev S."/>
            <person name="Min B."/>
            <person name="Naranjo-Ortiz M."/>
            <person name="Looney B."/>
            <person name="Konkel Z."/>
            <person name="Slot J.C."/>
            <person name="Sakamoto Y."/>
            <person name="Steenwyk J.L."/>
            <person name="Rokas A."/>
            <person name="Carro J."/>
            <person name="Camarero S."/>
            <person name="Ferreira P."/>
            <person name="Molpeceres G."/>
            <person name="Ruiz-Duenas F.J."/>
            <person name="Serrano A."/>
            <person name="Henrissat B."/>
            <person name="Drula E."/>
            <person name="Hughes K.W."/>
            <person name="Mata J.L."/>
            <person name="Ishikawa N.K."/>
            <person name="Vargas-Isla R."/>
            <person name="Ushijima S."/>
            <person name="Smith C.A."/>
            <person name="Donoghue J."/>
            <person name="Ahrendt S."/>
            <person name="Andreopoulos W."/>
            <person name="He G."/>
            <person name="LaButti K."/>
            <person name="Lipzen A."/>
            <person name="Ng V."/>
            <person name="Riley R."/>
            <person name="Sandor L."/>
            <person name="Barry K."/>
            <person name="Martinez A.T."/>
            <person name="Xiao Y."/>
            <person name="Gibbons J.G."/>
            <person name="Terashima K."/>
            <person name="Grigoriev I.V."/>
            <person name="Hibbett D."/>
        </authorList>
    </citation>
    <scope>NUCLEOTIDE SEQUENCE</scope>
    <source>
        <strain evidence="3">Sp2 HRB7682 ss15</strain>
    </source>
</reference>
<evidence type="ECO:0000259" key="2">
    <source>
        <dbReference type="PROSITE" id="PS50011"/>
    </source>
</evidence>
<dbReference type="EMBL" id="JANVFS010000014">
    <property type="protein sequence ID" value="KAJ4481394.1"/>
    <property type="molecule type" value="Genomic_DNA"/>
</dbReference>
<dbReference type="Pfam" id="PF17667">
    <property type="entry name" value="Pkinase_fungal"/>
    <property type="match status" value="1"/>
</dbReference>
<dbReference type="InterPro" id="IPR011009">
    <property type="entry name" value="Kinase-like_dom_sf"/>
</dbReference>
<dbReference type="PROSITE" id="PS00109">
    <property type="entry name" value="PROTEIN_KINASE_TYR"/>
    <property type="match status" value="1"/>
</dbReference>
<dbReference type="AlphaFoldDB" id="A0A9W9AG66"/>
<dbReference type="Gene3D" id="1.10.510.10">
    <property type="entry name" value="Transferase(Phosphotransferase) domain 1"/>
    <property type="match status" value="1"/>
</dbReference>
<sequence>MRPQKKVKFRSTSQSNSQSLRGSKKIRKSTEDCPASVGRLQSDNLPATPHPVSPHSASTLASAPTSLLCEDEGRLHVNIWSEDRKKTVEIATVQEKSWESYRVQGVEDKSSKNDEWKKLLIVMVCQLKKTPRTSKNAGSILTLYIDGIEYLQDPELFSHTFALDTQDLIDAIYSFVGTDGCSRKVVVQSILHHAEDAVGLYAVVAEVECLCMEADCTWNGERKIVKISFMGTDRQSEQGLIGEARSKAESTGELWALNHLPNAIHSLSLLPNKKKTFHRRLKTYLKDKYEERVMHVTVFEKLHPLSELEDPRDFAQVFYDILQIHQWLYECAGILHRDLSSGNIMFRRKEGRIYGVLNDFDLSSRIEDLNKNPTFNVVNHTGTRPFMSYDLLNSSWKRGHMYRHDLESLFYIILCLACRYRKPGVPADEPRPFSKWYSGSDKDICGEKCVFLFNPYTDLPIQPYFAGFTSWLWLLFEDFCAGYKQRPIYHRSTSKKYPEYFYDSEGLRFDWTTLNKCVTYARMRLIMSSFEGQKLETRWIGNQDH</sequence>
<dbReference type="Proteomes" id="UP001150238">
    <property type="component" value="Unassembled WGS sequence"/>
</dbReference>
<dbReference type="GO" id="GO:0004672">
    <property type="term" value="F:protein kinase activity"/>
    <property type="evidence" value="ECO:0007669"/>
    <property type="project" value="InterPro"/>
</dbReference>
<accession>A0A9W9AG66</accession>
<comment type="caution">
    <text evidence="3">The sequence shown here is derived from an EMBL/GenBank/DDBJ whole genome shotgun (WGS) entry which is preliminary data.</text>
</comment>
<gene>
    <name evidence="3" type="ORF">C8J55DRAFT_51766</name>
</gene>
<proteinExistence type="predicted"/>